<reference evidence="2" key="1">
    <citation type="submission" date="2011-11" db="EMBL/GenBank/DDBJ databases">
        <title>Complete sequence of Desulfosporosinus orientis DSM 765.</title>
        <authorList>
            <person name="Lucas S."/>
            <person name="Han J."/>
            <person name="Lapidus A."/>
            <person name="Cheng J.-F."/>
            <person name="Goodwin L."/>
            <person name="Pitluck S."/>
            <person name="Peters L."/>
            <person name="Ovchinnikova G."/>
            <person name="Teshima H."/>
            <person name="Detter J.C."/>
            <person name="Han C."/>
            <person name="Tapia R."/>
            <person name="Land M."/>
            <person name="Hauser L."/>
            <person name="Kyrpides N."/>
            <person name="Ivanova N."/>
            <person name="Pagani I."/>
            <person name="Pester M."/>
            <person name="Spring S."/>
            <person name="Ollivier B."/>
            <person name="Rattei T."/>
            <person name="Klenk H.-P."/>
            <person name="Wagner M."/>
            <person name="Loy A."/>
            <person name="Woyke T."/>
        </authorList>
    </citation>
    <scope>NUCLEOTIDE SEQUENCE [LARGE SCALE GENOMIC DNA]</scope>
    <source>
        <strain evidence="2">ATCC 19365 / DSM 765 / NCIMB 8382 / VKM B-1628</strain>
    </source>
</reference>
<dbReference type="KEGG" id="dor:Desor_4957"/>
<dbReference type="HOGENOM" id="CLU_1812682_0_0_9"/>
<protein>
    <submittedName>
        <fullName evidence="1">Uncharacterized protein</fullName>
    </submittedName>
</protein>
<reference evidence="1 2" key="2">
    <citation type="journal article" date="2012" name="J. Bacteriol.">
        <title>Complete genome sequences of Desulfosporosinus orientis DSM765T, Desulfosporosinus youngiae DSM17734T, Desulfosporosinus meridiei DSM13257T, and Desulfosporosinus acidiphilus DSM22704T.</title>
        <authorList>
            <person name="Pester M."/>
            <person name="Brambilla E."/>
            <person name="Alazard D."/>
            <person name="Rattei T."/>
            <person name="Weinmaier T."/>
            <person name="Han J."/>
            <person name="Lucas S."/>
            <person name="Lapidus A."/>
            <person name="Cheng J.F."/>
            <person name="Goodwin L."/>
            <person name="Pitluck S."/>
            <person name="Peters L."/>
            <person name="Ovchinnikova G."/>
            <person name="Teshima H."/>
            <person name="Detter J.C."/>
            <person name="Han C.S."/>
            <person name="Tapia R."/>
            <person name="Land M.L."/>
            <person name="Hauser L."/>
            <person name="Kyrpides N.C."/>
            <person name="Ivanova N.N."/>
            <person name="Pagani I."/>
            <person name="Huntmann M."/>
            <person name="Wei C.L."/>
            <person name="Davenport K.W."/>
            <person name="Daligault H."/>
            <person name="Chain P.S."/>
            <person name="Chen A."/>
            <person name="Mavromatis K."/>
            <person name="Markowitz V."/>
            <person name="Szeto E."/>
            <person name="Mikhailova N."/>
            <person name="Pati A."/>
            <person name="Wagner M."/>
            <person name="Woyke T."/>
            <person name="Ollivier B."/>
            <person name="Klenk H.P."/>
            <person name="Spring S."/>
            <person name="Loy A."/>
        </authorList>
    </citation>
    <scope>NUCLEOTIDE SEQUENCE [LARGE SCALE GENOMIC DNA]</scope>
    <source>
        <strain evidence="2">ATCC 19365 / DSM 765 / NCIMB 8382 / VKM B-1628</strain>
    </source>
</reference>
<dbReference type="EMBL" id="CP003108">
    <property type="protein sequence ID" value="AET70354.1"/>
    <property type="molecule type" value="Genomic_DNA"/>
</dbReference>
<sequence length="142" mass="15534">MSNPEDQQQSHQQVQQVQQLWAIDAGVSSYVAVGQRAVTSLKNIANATAEGMGLNLSYQVIMADPDQANDVIAETIDEEGNIVSVDFTGGYTRMDNVLVNTAIPVFLTFKKPGTYIFTLQLYHTDTKTVLAEDIEIAVAVRL</sequence>
<evidence type="ECO:0000313" key="2">
    <source>
        <dbReference type="Proteomes" id="UP000006346"/>
    </source>
</evidence>
<dbReference type="PATRIC" id="fig|768706.3.peg.5038"/>
<dbReference type="RefSeq" id="WP_014187160.1">
    <property type="nucleotide sequence ID" value="NC_016584.1"/>
</dbReference>
<evidence type="ECO:0000313" key="1">
    <source>
        <dbReference type="EMBL" id="AET70354.1"/>
    </source>
</evidence>
<organism evidence="1 2">
    <name type="scientific">Desulfosporosinus orientis (strain ATCC 19365 / DSM 765 / NCIMB 8382 / VKM B-1628 / Singapore I)</name>
    <name type="common">Desulfotomaculum orientis</name>
    <dbReference type="NCBI Taxonomy" id="768706"/>
    <lineage>
        <taxon>Bacteria</taxon>
        <taxon>Bacillati</taxon>
        <taxon>Bacillota</taxon>
        <taxon>Clostridia</taxon>
        <taxon>Eubacteriales</taxon>
        <taxon>Desulfitobacteriaceae</taxon>
        <taxon>Desulfosporosinus</taxon>
    </lineage>
</organism>
<proteinExistence type="predicted"/>
<gene>
    <name evidence="1" type="ordered locus">Desor_4957</name>
</gene>
<accession>G7WJ42</accession>
<dbReference type="OrthoDB" id="2988807at2"/>
<name>G7WJ42_DESOD</name>
<dbReference type="Proteomes" id="UP000006346">
    <property type="component" value="Chromosome"/>
</dbReference>
<dbReference type="AlphaFoldDB" id="G7WJ42"/>
<keyword evidence="2" id="KW-1185">Reference proteome</keyword>